<gene>
    <name evidence="2" type="ORF">KP509_05G075300</name>
</gene>
<evidence type="ECO:0000256" key="1">
    <source>
        <dbReference type="SAM" id="MobiDB-lite"/>
    </source>
</evidence>
<dbReference type="OrthoDB" id="1954386at2759"/>
<evidence type="ECO:0000313" key="3">
    <source>
        <dbReference type="Proteomes" id="UP000825935"/>
    </source>
</evidence>
<evidence type="ECO:0000313" key="2">
    <source>
        <dbReference type="EMBL" id="KAH7437507.1"/>
    </source>
</evidence>
<feature type="region of interest" description="Disordered" evidence="1">
    <location>
        <begin position="136"/>
        <end position="162"/>
    </location>
</feature>
<reference evidence="2" key="1">
    <citation type="submission" date="2021-08" db="EMBL/GenBank/DDBJ databases">
        <title>WGS assembly of Ceratopteris richardii.</title>
        <authorList>
            <person name="Marchant D.B."/>
            <person name="Chen G."/>
            <person name="Jenkins J."/>
            <person name="Shu S."/>
            <person name="Leebens-Mack J."/>
            <person name="Grimwood J."/>
            <person name="Schmutz J."/>
            <person name="Soltis P."/>
            <person name="Soltis D."/>
            <person name="Chen Z.-H."/>
        </authorList>
    </citation>
    <scope>NUCLEOTIDE SEQUENCE</scope>
    <source>
        <strain evidence="2">Whitten #5841</strain>
        <tissue evidence="2">Leaf</tissue>
    </source>
</reference>
<dbReference type="EMBL" id="CM035410">
    <property type="protein sequence ID" value="KAH7437507.1"/>
    <property type="molecule type" value="Genomic_DNA"/>
</dbReference>
<dbReference type="EMBL" id="CM035410">
    <property type="protein sequence ID" value="KAH7437506.1"/>
    <property type="molecule type" value="Genomic_DNA"/>
</dbReference>
<proteinExistence type="predicted"/>
<name>A0A8T2UMY9_CERRI</name>
<keyword evidence="3" id="KW-1185">Reference proteome</keyword>
<comment type="caution">
    <text evidence="2">The sequence shown here is derived from an EMBL/GenBank/DDBJ whole genome shotgun (WGS) entry which is preliminary data.</text>
</comment>
<sequence length="173" mass="19575">MANLDPSKLALAPFREERNDIPTKLFSSITEKRVVKDGDIGYACSAPDAGKKLKVQESGDVTFQKLKGFFEVVQQQHPESRLELQQVNGNWRVWCGVCKKLLRPDKSGKAIHNIQRQHFSSARHNRKLFQMLQTEAEVESKEQNSPEKGSTTCDDGCHDRPDQALIPCKLEVN</sequence>
<accession>A0A8T2UMY9</accession>
<dbReference type="Proteomes" id="UP000825935">
    <property type="component" value="Chromosome 5"/>
</dbReference>
<dbReference type="AlphaFoldDB" id="A0A8T2UMY9"/>
<organism evidence="2 3">
    <name type="scientific">Ceratopteris richardii</name>
    <name type="common">Triangle waterfern</name>
    <dbReference type="NCBI Taxonomy" id="49495"/>
    <lineage>
        <taxon>Eukaryota</taxon>
        <taxon>Viridiplantae</taxon>
        <taxon>Streptophyta</taxon>
        <taxon>Embryophyta</taxon>
        <taxon>Tracheophyta</taxon>
        <taxon>Polypodiopsida</taxon>
        <taxon>Polypodiidae</taxon>
        <taxon>Polypodiales</taxon>
        <taxon>Pteridineae</taxon>
        <taxon>Pteridaceae</taxon>
        <taxon>Parkerioideae</taxon>
        <taxon>Ceratopteris</taxon>
    </lineage>
</organism>
<protein>
    <submittedName>
        <fullName evidence="2">Uncharacterized protein</fullName>
    </submittedName>
</protein>